<evidence type="ECO:0000256" key="2">
    <source>
        <dbReference type="ARBA" id="ARBA00022655"/>
    </source>
</evidence>
<comment type="caution">
    <text evidence="9">Lacks conserved residue(s) required for the propagation of feature annotation.</text>
</comment>
<evidence type="ECO:0000313" key="13">
    <source>
        <dbReference type="EMBL" id="PSR33691.1"/>
    </source>
</evidence>
<evidence type="ECO:0000256" key="9">
    <source>
        <dbReference type="HAMAP-Rule" id="MF_00446"/>
    </source>
</evidence>
<evidence type="ECO:0000256" key="10">
    <source>
        <dbReference type="PIRSR" id="PIRSR006246-1"/>
    </source>
</evidence>
<feature type="active site" description="Schiff-base intermediate with substrate; via pyruvic acid" evidence="9 10">
    <location>
        <position position="25"/>
    </location>
</feature>
<accession>A0A2T2XGR1</accession>
<comment type="caution">
    <text evidence="13">The sequence shown here is derived from an EMBL/GenBank/DDBJ whole genome shotgun (WGS) entry which is preliminary data.</text>
</comment>
<dbReference type="Proteomes" id="UP000242972">
    <property type="component" value="Unassembled WGS sequence"/>
</dbReference>
<feature type="modified residue" description="Pyruvic acid (Ser)" evidence="9 11">
    <location>
        <position position="25"/>
    </location>
</feature>
<dbReference type="PANTHER" id="PTHR21012">
    <property type="entry name" value="ASPARTATE 1-DECARBOXYLASE"/>
    <property type="match status" value="1"/>
</dbReference>
<evidence type="ECO:0000256" key="4">
    <source>
        <dbReference type="ARBA" id="ARBA00022813"/>
    </source>
</evidence>
<comment type="PTM">
    <text evidence="9 11">Is synthesized initially as an inactive proenzyme, which is activated by self-cleavage at a specific serine bond to produce a beta-subunit with a hydroxyl group at its C-terminus and an alpha-subunit with a pyruvoyl group at its N-terminus.</text>
</comment>
<evidence type="ECO:0000256" key="3">
    <source>
        <dbReference type="ARBA" id="ARBA00022793"/>
    </source>
</evidence>
<keyword evidence="7 9" id="KW-0704">Schiff base</keyword>
<dbReference type="AlphaFoldDB" id="A0A2T2XGR1"/>
<dbReference type="GO" id="GO:0015940">
    <property type="term" value="P:pantothenate biosynthetic process"/>
    <property type="evidence" value="ECO:0007669"/>
    <property type="project" value="UniProtKB-UniRule"/>
</dbReference>
<reference evidence="13 14" key="1">
    <citation type="journal article" date="2014" name="BMC Genomics">
        <title>Comparison of environmental and isolate Sulfobacillus genomes reveals diverse carbon, sulfur, nitrogen, and hydrogen metabolisms.</title>
        <authorList>
            <person name="Justice N.B."/>
            <person name="Norman A."/>
            <person name="Brown C.T."/>
            <person name="Singh A."/>
            <person name="Thomas B.C."/>
            <person name="Banfield J.F."/>
        </authorList>
    </citation>
    <scope>NUCLEOTIDE SEQUENCE [LARGE SCALE GENOMIC DNA]</scope>
    <source>
        <strain evidence="13">AMDSBA4</strain>
    </source>
</reference>
<keyword evidence="2 9" id="KW-0566">Pantothenate biosynthesis</keyword>
<evidence type="ECO:0000256" key="8">
    <source>
        <dbReference type="ARBA" id="ARBA00023317"/>
    </source>
</evidence>
<comment type="pathway">
    <text evidence="9">Cofactor biosynthesis; (R)-pantothenate biosynthesis; beta-alanine from L-aspartate: step 1/1.</text>
</comment>
<dbReference type="EMBL" id="PXYW01000017">
    <property type="protein sequence ID" value="PSR33691.1"/>
    <property type="molecule type" value="Genomic_DNA"/>
</dbReference>
<dbReference type="GO" id="GO:0006523">
    <property type="term" value="P:alanine biosynthetic process"/>
    <property type="evidence" value="ECO:0007669"/>
    <property type="project" value="InterPro"/>
</dbReference>
<dbReference type="EC" id="4.1.1.11" evidence="9"/>
<dbReference type="GO" id="GO:0005829">
    <property type="term" value="C:cytosol"/>
    <property type="evidence" value="ECO:0007669"/>
    <property type="project" value="TreeGrafter"/>
</dbReference>
<feature type="chain" id="PRO_5015803693" description="Aspartate 1-decarboxylase beta chain" evidence="9 12">
    <location>
        <begin position="1"/>
        <end position="24"/>
    </location>
</feature>
<keyword evidence="8 9" id="KW-0670">Pyruvate</keyword>
<dbReference type="Pfam" id="PF02261">
    <property type="entry name" value="Asp_decarbox"/>
    <property type="match status" value="1"/>
</dbReference>
<feature type="active site" description="Proton donor" evidence="9 10">
    <location>
        <position position="58"/>
    </location>
</feature>
<keyword evidence="4 9" id="KW-0068">Autocatalytic cleavage</keyword>
<proteinExistence type="inferred from homology"/>
<keyword evidence="1 9" id="KW-0963">Cytoplasm</keyword>
<evidence type="ECO:0000256" key="11">
    <source>
        <dbReference type="PIRSR" id="PIRSR006246-3"/>
    </source>
</evidence>
<dbReference type="NCBIfam" id="TIGR00223">
    <property type="entry name" value="panD"/>
    <property type="match status" value="1"/>
</dbReference>
<comment type="function">
    <text evidence="9">Catalyzes the pyruvoyl-dependent decarboxylation of aspartate to produce beta-alanine.</text>
</comment>
<keyword evidence="3 9" id="KW-0210">Decarboxylase</keyword>
<sequence>MQRQMLKSKIHRAVVTEAKLDYIGSLTLGHTLAEAADILDSEFVHITNINTGIHWVTYVIVDSDQGDTVCLNGTAARNFHPGDPVIIMAYGYYTPEEITHLRPRIVLVDNHNRINQVITKEPPRFTASN</sequence>
<evidence type="ECO:0000256" key="6">
    <source>
        <dbReference type="ARBA" id="ARBA00023239"/>
    </source>
</evidence>
<dbReference type="UniPathway" id="UPA00028">
    <property type="reaction ID" value="UER00002"/>
</dbReference>
<dbReference type="InterPro" id="IPR003190">
    <property type="entry name" value="Asp_decarbox"/>
</dbReference>
<protein>
    <recommendedName>
        <fullName evidence="9">Aspartate 1-decarboxylase</fullName>
        <ecNumber evidence="9">4.1.1.11</ecNumber>
    </recommendedName>
    <alternativeName>
        <fullName evidence="9">Aspartate alpha-decarboxylase</fullName>
    </alternativeName>
    <component>
        <recommendedName>
            <fullName evidence="9">Aspartate 1-decarboxylase beta chain</fullName>
        </recommendedName>
    </component>
    <component>
        <recommendedName>
            <fullName evidence="9">Aspartate 1-decarboxylase alpha chain</fullName>
        </recommendedName>
    </component>
</protein>
<comment type="subcellular location">
    <subcellularLocation>
        <location evidence="9">Cytoplasm</location>
    </subcellularLocation>
</comment>
<name>A0A2T2XGR1_9FIRM</name>
<comment type="subunit">
    <text evidence="9">Heterooctamer of four alpha and four beta subunits.</text>
</comment>
<dbReference type="HAMAP" id="MF_00446">
    <property type="entry name" value="PanD"/>
    <property type="match status" value="1"/>
</dbReference>
<feature type="chain" id="PRO_5015803694" description="Aspartate 1-decarboxylase alpha chain" evidence="9 12">
    <location>
        <begin position="25"/>
        <end position="129"/>
    </location>
</feature>
<evidence type="ECO:0000256" key="7">
    <source>
        <dbReference type="ARBA" id="ARBA00023270"/>
    </source>
</evidence>
<comment type="catalytic activity">
    <reaction evidence="9">
        <text>L-aspartate + H(+) = beta-alanine + CO2</text>
        <dbReference type="Rhea" id="RHEA:19497"/>
        <dbReference type="ChEBI" id="CHEBI:15378"/>
        <dbReference type="ChEBI" id="CHEBI:16526"/>
        <dbReference type="ChEBI" id="CHEBI:29991"/>
        <dbReference type="ChEBI" id="CHEBI:57966"/>
        <dbReference type="EC" id="4.1.1.11"/>
    </reaction>
</comment>
<feature type="binding site" evidence="9">
    <location>
        <position position="57"/>
    </location>
    <ligand>
        <name>substrate</name>
    </ligand>
</feature>
<dbReference type="SUPFAM" id="SSF50692">
    <property type="entry name" value="ADC-like"/>
    <property type="match status" value="1"/>
</dbReference>
<organism evidence="13 14">
    <name type="scientific">Sulfobacillus benefaciens</name>
    <dbReference type="NCBI Taxonomy" id="453960"/>
    <lineage>
        <taxon>Bacteria</taxon>
        <taxon>Bacillati</taxon>
        <taxon>Bacillota</taxon>
        <taxon>Clostridia</taxon>
        <taxon>Eubacteriales</taxon>
        <taxon>Clostridiales Family XVII. Incertae Sedis</taxon>
        <taxon>Sulfobacillus</taxon>
    </lineage>
</organism>
<dbReference type="PIRSF" id="PIRSF006246">
    <property type="entry name" value="Asp_decarbox"/>
    <property type="match status" value="1"/>
</dbReference>
<keyword evidence="6 9" id="KW-0456">Lyase</keyword>
<evidence type="ECO:0000256" key="1">
    <source>
        <dbReference type="ARBA" id="ARBA00022490"/>
    </source>
</evidence>
<comment type="cofactor">
    <cofactor evidence="9 10">
        <name>pyruvate</name>
        <dbReference type="ChEBI" id="CHEBI:15361"/>
    </cofactor>
    <text evidence="9 10">Binds 1 pyruvoyl group covalently per subunit.</text>
</comment>
<dbReference type="Gene3D" id="2.40.40.20">
    <property type="match status" value="1"/>
</dbReference>
<dbReference type="PANTHER" id="PTHR21012:SF0">
    <property type="entry name" value="ASPARTATE 1-DECARBOXYLASE"/>
    <property type="match status" value="1"/>
</dbReference>
<dbReference type="GO" id="GO:0004068">
    <property type="term" value="F:aspartate 1-decarboxylase activity"/>
    <property type="evidence" value="ECO:0007669"/>
    <property type="project" value="UniProtKB-UniRule"/>
</dbReference>
<dbReference type="InterPro" id="IPR009010">
    <property type="entry name" value="Asp_de-COase-like_dom_sf"/>
</dbReference>
<comment type="similarity">
    <text evidence="9">Belongs to the PanD family.</text>
</comment>
<evidence type="ECO:0000256" key="12">
    <source>
        <dbReference type="PIRSR" id="PIRSR006246-5"/>
    </source>
</evidence>
<gene>
    <name evidence="9" type="primary">panD</name>
    <name evidence="13" type="ORF">C7B46_08785</name>
</gene>
<evidence type="ECO:0000256" key="5">
    <source>
        <dbReference type="ARBA" id="ARBA00023145"/>
    </source>
</evidence>
<evidence type="ECO:0000313" key="14">
    <source>
        <dbReference type="Proteomes" id="UP000242972"/>
    </source>
</evidence>
<keyword evidence="5 9" id="KW-0865">Zymogen</keyword>